<feature type="binding site" evidence="5">
    <location>
        <position position="34"/>
    </location>
    <ligand>
        <name>ATP</name>
        <dbReference type="ChEBI" id="CHEBI:30616"/>
    </ligand>
</feature>
<dbReference type="Gene3D" id="3.30.200.20">
    <property type="entry name" value="Phosphorylase Kinase, domain 1"/>
    <property type="match status" value="1"/>
</dbReference>
<dbReference type="Gene3D" id="1.10.510.10">
    <property type="entry name" value="Transferase(Phosphotransferase) domain 1"/>
    <property type="match status" value="1"/>
</dbReference>
<feature type="transmembrane region" description="Helical" evidence="6">
    <location>
        <begin position="778"/>
        <end position="807"/>
    </location>
</feature>
<keyword evidence="1" id="KW-0808">Transferase</keyword>
<evidence type="ECO:0000313" key="9">
    <source>
        <dbReference type="Proteomes" id="UP000739538"/>
    </source>
</evidence>
<evidence type="ECO:0000256" key="4">
    <source>
        <dbReference type="ARBA" id="ARBA00022840"/>
    </source>
</evidence>
<keyword evidence="3 8" id="KW-0418">Kinase</keyword>
<sequence>MADRYRILGRIGGGGMGDVYRADDLKLGQAVALKFLPESLALDPDRLERLFAEVRLARQVSHRNVCRVYDIVEHGSEAFLSMEFIDGEDLASLLRRAGRLGPEKATEIARQICAGLQAAHEKGILHRDLKPANILIDSEGVPHIADFGLAGVGEEIAGQEIRAGTPSYMAPEQVAGRGVTIQSDLYALGLLLYEMYTGKRALGGKSIRELEERRSQLFTQTSTEFSTLDPMIERAITRCLELDPTMRPNSALAVAASLPGGDPLAAALAAGELPSPEMIAASGSAGTLALPIGLGALLAILVGMTLQLKLAPHTFVHEIVGLPKAVPVLAERSATLRREFGYPDSLVADQAMGWLSRRSPIDYEEFLDPEHPSWDSLSTGQPSPITFWYREAPSYLIPSNLVGAVGPIDPPLTTPNMVSIYLSPRGDLRGFHAVPSATFGVPDSLPFDSESLSATNAGVDSLENEAAPTTSKRLDVARVFGEAELDMADFEPVPRDWTPPHFADELYTFRGRYRDRPSFPINVRIAGLEGRLVWLDIVEPWEQGEGRVSPGRRAGKVSQGILQGMVIFLIFSAALLARQNVRSGLGDRRGAARLATFATIAMAGSLIVSANHVPIFQPEWNMINVTVGIGLVLGGLTWMIYVALEPFARRIWPETLISWSRLLQGRLNDPRVGRDLLLGIAAGTSISVARPLLVSYLPTLGQHAIAPIVPQVEILDGFLAYVSAMMTIPLNSIWIPMAILLLAIGIRSLVRNQKLAIALHGLFFFIIFALGSKSLIAVAAIGIGVAIFMVVLFRLGLLAVMVLYLTIELYGQLPIPSNLGAWYAWPSVVTLLGLFALALHGFRLSRRHT</sequence>
<dbReference type="CDD" id="cd14014">
    <property type="entry name" value="STKc_PknB_like"/>
    <property type="match status" value="1"/>
</dbReference>
<dbReference type="SUPFAM" id="SSF56112">
    <property type="entry name" value="Protein kinase-like (PK-like)"/>
    <property type="match status" value="1"/>
</dbReference>
<reference evidence="8" key="2">
    <citation type="journal article" date="2021" name="Microbiome">
        <title>Successional dynamics and alternative stable states in a saline activated sludge microbial community over 9 years.</title>
        <authorList>
            <person name="Wang Y."/>
            <person name="Ye J."/>
            <person name="Ju F."/>
            <person name="Liu L."/>
            <person name="Boyd J.A."/>
            <person name="Deng Y."/>
            <person name="Parks D.H."/>
            <person name="Jiang X."/>
            <person name="Yin X."/>
            <person name="Woodcroft B.J."/>
            <person name="Tyson G.W."/>
            <person name="Hugenholtz P."/>
            <person name="Polz M.F."/>
            <person name="Zhang T."/>
        </authorList>
    </citation>
    <scope>NUCLEOTIDE SEQUENCE</scope>
    <source>
        <strain evidence="8">HKST-UBA02</strain>
    </source>
</reference>
<keyword evidence="6" id="KW-0812">Transmembrane</keyword>
<gene>
    <name evidence="8" type="ORF">KDA27_11980</name>
</gene>
<keyword evidence="4 5" id="KW-0067">ATP-binding</keyword>
<comment type="caution">
    <text evidence="8">The sequence shown here is derived from an EMBL/GenBank/DDBJ whole genome shotgun (WGS) entry which is preliminary data.</text>
</comment>
<keyword evidence="6" id="KW-0472">Membrane</keyword>
<dbReference type="PANTHER" id="PTHR43289">
    <property type="entry name" value="MITOGEN-ACTIVATED PROTEIN KINASE KINASE KINASE 20-RELATED"/>
    <property type="match status" value="1"/>
</dbReference>
<organism evidence="8 9">
    <name type="scientific">Eiseniibacteriota bacterium</name>
    <dbReference type="NCBI Taxonomy" id="2212470"/>
    <lineage>
        <taxon>Bacteria</taxon>
        <taxon>Candidatus Eiseniibacteriota</taxon>
    </lineage>
</organism>
<evidence type="ECO:0000256" key="5">
    <source>
        <dbReference type="PROSITE-ProRule" id="PRU10141"/>
    </source>
</evidence>
<reference evidence="8" key="1">
    <citation type="submission" date="2020-04" db="EMBL/GenBank/DDBJ databases">
        <authorList>
            <person name="Zhang T."/>
        </authorList>
    </citation>
    <scope>NUCLEOTIDE SEQUENCE</scope>
    <source>
        <strain evidence="8">HKST-UBA02</strain>
    </source>
</reference>
<evidence type="ECO:0000256" key="6">
    <source>
        <dbReference type="SAM" id="Phobius"/>
    </source>
</evidence>
<dbReference type="GO" id="GO:0004674">
    <property type="term" value="F:protein serine/threonine kinase activity"/>
    <property type="evidence" value="ECO:0007669"/>
    <property type="project" value="UniProtKB-KW"/>
</dbReference>
<feature type="transmembrane region" description="Helical" evidence="6">
    <location>
        <begin position="755"/>
        <end position="772"/>
    </location>
</feature>
<keyword evidence="8" id="KW-0723">Serine/threonine-protein kinase</keyword>
<dbReference type="PROSITE" id="PS00108">
    <property type="entry name" value="PROTEIN_KINASE_ST"/>
    <property type="match status" value="1"/>
</dbReference>
<dbReference type="InterPro" id="IPR017441">
    <property type="entry name" value="Protein_kinase_ATP_BS"/>
</dbReference>
<feature type="transmembrane region" description="Helical" evidence="6">
    <location>
        <begin position="622"/>
        <end position="644"/>
    </location>
</feature>
<feature type="transmembrane region" description="Helical" evidence="6">
    <location>
        <begin position="560"/>
        <end position="578"/>
    </location>
</feature>
<protein>
    <submittedName>
        <fullName evidence="8">Serine/threonine protein kinase</fullName>
    </submittedName>
</protein>
<dbReference type="InterPro" id="IPR008271">
    <property type="entry name" value="Ser/Thr_kinase_AS"/>
</dbReference>
<proteinExistence type="predicted"/>
<dbReference type="PANTHER" id="PTHR43289:SF34">
    <property type="entry name" value="SERINE_THREONINE-PROTEIN KINASE YBDM-RELATED"/>
    <property type="match status" value="1"/>
</dbReference>
<evidence type="ECO:0000256" key="3">
    <source>
        <dbReference type="ARBA" id="ARBA00022777"/>
    </source>
</evidence>
<accession>A0A956NEU5</accession>
<dbReference type="Proteomes" id="UP000739538">
    <property type="component" value="Unassembled WGS sequence"/>
</dbReference>
<dbReference type="Pfam" id="PF00069">
    <property type="entry name" value="Pkinase"/>
    <property type="match status" value="1"/>
</dbReference>
<feature type="transmembrane region" description="Helical" evidence="6">
    <location>
        <begin position="590"/>
        <end position="610"/>
    </location>
</feature>
<dbReference type="AlphaFoldDB" id="A0A956NEU5"/>
<dbReference type="PROSITE" id="PS00107">
    <property type="entry name" value="PROTEIN_KINASE_ATP"/>
    <property type="match status" value="1"/>
</dbReference>
<evidence type="ECO:0000313" key="8">
    <source>
        <dbReference type="EMBL" id="MCA9756513.1"/>
    </source>
</evidence>
<feature type="transmembrane region" description="Helical" evidence="6">
    <location>
        <begin position="718"/>
        <end position="743"/>
    </location>
</feature>
<keyword evidence="6" id="KW-1133">Transmembrane helix</keyword>
<dbReference type="GO" id="GO:0005524">
    <property type="term" value="F:ATP binding"/>
    <property type="evidence" value="ECO:0007669"/>
    <property type="project" value="UniProtKB-UniRule"/>
</dbReference>
<dbReference type="InterPro" id="IPR000719">
    <property type="entry name" value="Prot_kinase_dom"/>
</dbReference>
<feature type="transmembrane region" description="Helical" evidence="6">
    <location>
        <begin position="819"/>
        <end position="842"/>
    </location>
</feature>
<name>A0A956NEU5_UNCEI</name>
<evidence type="ECO:0000256" key="1">
    <source>
        <dbReference type="ARBA" id="ARBA00022679"/>
    </source>
</evidence>
<dbReference type="PROSITE" id="PS50011">
    <property type="entry name" value="PROTEIN_KINASE_DOM"/>
    <property type="match status" value="1"/>
</dbReference>
<evidence type="ECO:0000259" key="7">
    <source>
        <dbReference type="PROSITE" id="PS50011"/>
    </source>
</evidence>
<dbReference type="EMBL" id="JAGQHS010000056">
    <property type="protein sequence ID" value="MCA9756513.1"/>
    <property type="molecule type" value="Genomic_DNA"/>
</dbReference>
<dbReference type="InterPro" id="IPR011009">
    <property type="entry name" value="Kinase-like_dom_sf"/>
</dbReference>
<dbReference type="SMART" id="SM00220">
    <property type="entry name" value="S_TKc"/>
    <property type="match status" value="1"/>
</dbReference>
<feature type="domain" description="Protein kinase" evidence="7">
    <location>
        <begin position="5"/>
        <end position="265"/>
    </location>
</feature>
<evidence type="ECO:0000256" key="2">
    <source>
        <dbReference type="ARBA" id="ARBA00022741"/>
    </source>
</evidence>
<keyword evidence="2 5" id="KW-0547">Nucleotide-binding</keyword>